<evidence type="ECO:0000313" key="4">
    <source>
        <dbReference type="EMBL" id="PTD96019.1"/>
    </source>
</evidence>
<dbReference type="PANTHER" id="PTHR30469:SF15">
    <property type="entry name" value="HLYD FAMILY OF SECRETION PROTEINS"/>
    <property type="match status" value="1"/>
</dbReference>
<keyword evidence="5" id="KW-1185">Reference proteome</keyword>
<dbReference type="GO" id="GO:1990281">
    <property type="term" value="C:efflux pump complex"/>
    <property type="evidence" value="ECO:0007669"/>
    <property type="project" value="TreeGrafter"/>
</dbReference>
<evidence type="ECO:0000256" key="1">
    <source>
        <dbReference type="ARBA" id="ARBA00009477"/>
    </source>
</evidence>
<dbReference type="GO" id="GO:0015562">
    <property type="term" value="F:efflux transmembrane transporter activity"/>
    <property type="evidence" value="ECO:0007669"/>
    <property type="project" value="TreeGrafter"/>
</dbReference>
<feature type="coiled-coil region" evidence="2">
    <location>
        <begin position="109"/>
        <end position="205"/>
    </location>
</feature>
<gene>
    <name evidence="4" type="ORF">C8261_11940</name>
</gene>
<dbReference type="Gene3D" id="2.40.30.170">
    <property type="match status" value="1"/>
</dbReference>
<dbReference type="InterPro" id="IPR006143">
    <property type="entry name" value="RND_pump_MFP"/>
</dbReference>
<dbReference type="PANTHER" id="PTHR30469">
    <property type="entry name" value="MULTIDRUG RESISTANCE PROTEIN MDTA"/>
    <property type="match status" value="1"/>
</dbReference>
<reference evidence="4 5" key="2">
    <citation type="submission" date="2018-04" db="EMBL/GenBank/DDBJ databases">
        <title>Thauera lacus sp. nov., isolated from an saline lake in Inner Mongolia, China.</title>
        <authorList>
            <person name="Liang Q.-Y."/>
        </authorList>
    </citation>
    <scope>NUCLEOTIDE SEQUENCE [LARGE SCALE GENOMIC DNA]</scope>
    <source>
        <strain evidence="4 5">D20</strain>
    </source>
</reference>
<accession>A0A2T4IE12</accession>
<reference evidence="4 5" key="1">
    <citation type="submission" date="2018-03" db="EMBL/GenBank/DDBJ databases">
        <authorList>
            <person name="Keele B.F."/>
        </authorList>
    </citation>
    <scope>NUCLEOTIDE SEQUENCE [LARGE SCALE GENOMIC DNA]</scope>
    <source>
        <strain evidence="4 5">D20</strain>
    </source>
</reference>
<organism evidence="4 5">
    <name type="scientific">Pseudothauera lacus</name>
    <dbReference type="NCBI Taxonomy" id="2136175"/>
    <lineage>
        <taxon>Bacteria</taxon>
        <taxon>Pseudomonadati</taxon>
        <taxon>Pseudomonadota</taxon>
        <taxon>Betaproteobacteria</taxon>
        <taxon>Rhodocyclales</taxon>
        <taxon>Zoogloeaceae</taxon>
        <taxon>Pseudothauera</taxon>
    </lineage>
</organism>
<evidence type="ECO:0000313" key="5">
    <source>
        <dbReference type="Proteomes" id="UP000241193"/>
    </source>
</evidence>
<name>A0A2T4IE12_9RHOO</name>
<feature type="domain" description="Multidrug resistance protein MdtA-like barrel-sandwich hybrid" evidence="3">
    <location>
        <begin position="66"/>
        <end position="229"/>
    </location>
</feature>
<evidence type="ECO:0000259" key="3">
    <source>
        <dbReference type="Pfam" id="PF25917"/>
    </source>
</evidence>
<dbReference type="InterPro" id="IPR058625">
    <property type="entry name" value="MdtA-like_BSH"/>
</dbReference>
<dbReference type="Pfam" id="PF25917">
    <property type="entry name" value="BSH_RND"/>
    <property type="match status" value="1"/>
</dbReference>
<dbReference type="NCBIfam" id="TIGR01730">
    <property type="entry name" value="RND_mfp"/>
    <property type="match status" value="1"/>
</dbReference>
<protein>
    <submittedName>
        <fullName evidence="4">RND transporter</fullName>
    </submittedName>
</protein>
<dbReference type="AlphaFoldDB" id="A0A2T4IE12"/>
<evidence type="ECO:0000256" key="2">
    <source>
        <dbReference type="SAM" id="Coils"/>
    </source>
</evidence>
<keyword evidence="2" id="KW-0175">Coiled coil</keyword>
<dbReference type="OrthoDB" id="8524475at2"/>
<proteinExistence type="inferred from homology"/>
<dbReference type="Gene3D" id="1.10.287.470">
    <property type="entry name" value="Helix hairpin bin"/>
    <property type="match status" value="1"/>
</dbReference>
<dbReference type="Gene3D" id="2.40.50.100">
    <property type="match status" value="1"/>
</dbReference>
<dbReference type="EMBL" id="PZKC01000009">
    <property type="protein sequence ID" value="PTD96019.1"/>
    <property type="molecule type" value="Genomic_DNA"/>
</dbReference>
<comment type="similarity">
    <text evidence="1">Belongs to the membrane fusion protein (MFP) (TC 8.A.1) family.</text>
</comment>
<sequence>MRRRLVAVAVLVLAVAGFMVLKASRPVAPPVEARERVWRVAAEVVTPLSARPTLTLYGRIEAPDQVRAAAPVSARVLELRVRDGERVDAGAVLARLDPRDLQPRVDQARADLERERVRQQGDLAAVVQERALLELAEAKVARFERLREARFSAEAAYDQAREELARVRLTLTQREQAIAEHPARLAQLRAKLAEAERDAQRGELSAPFAARIGRVEVAAGDQVQAGQTLLTLYSSDALYLRARVPVVHAEELRAALAAGERLQASADFGASPLQATLERISGEADARGVDVLLRVEAPAQVPVGAFVNAVLERPAADGVYALPPTAVHGGDRIYAVRDGRLVSVRVHRVGERRDGGSVSVLVRAAGLSAGETVMSTHLPNAIDGLAVEVVGGAVGAQ</sequence>
<dbReference type="Proteomes" id="UP000241193">
    <property type="component" value="Unassembled WGS sequence"/>
</dbReference>
<comment type="caution">
    <text evidence="4">The sequence shown here is derived from an EMBL/GenBank/DDBJ whole genome shotgun (WGS) entry which is preliminary data.</text>
</comment>
<dbReference type="SUPFAM" id="SSF111369">
    <property type="entry name" value="HlyD-like secretion proteins"/>
    <property type="match status" value="1"/>
</dbReference>